<evidence type="ECO:0000313" key="2">
    <source>
        <dbReference type="Proteomes" id="UP000299102"/>
    </source>
</evidence>
<dbReference type="Proteomes" id="UP000299102">
    <property type="component" value="Unassembled WGS sequence"/>
</dbReference>
<protein>
    <submittedName>
        <fullName evidence="1">Uncharacterized protein</fullName>
    </submittedName>
</protein>
<gene>
    <name evidence="1" type="ORF">EVAR_38848_1</name>
</gene>
<comment type="caution">
    <text evidence="1">The sequence shown here is derived from an EMBL/GenBank/DDBJ whole genome shotgun (WGS) entry which is preliminary data.</text>
</comment>
<feature type="non-terminal residue" evidence="1">
    <location>
        <position position="107"/>
    </location>
</feature>
<organism evidence="1 2">
    <name type="scientific">Eumeta variegata</name>
    <name type="common">Bagworm moth</name>
    <name type="synonym">Eumeta japonica</name>
    <dbReference type="NCBI Taxonomy" id="151549"/>
    <lineage>
        <taxon>Eukaryota</taxon>
        <taxon>Metazoa</taxon>
        <taxon>Ecdysozoa</taxon>
        <taxon>Arthropoda</taxon>
        <taxon>Hexapoda</taxon>
        <taxon>Insecta</taxon>
        <taxon>Pterygota</taxon>
        <taxon>Neoptera</taxon>
        <taxon>Endopterygota</taxon>
        <taxon>Lepidoptera</taxon>
        <taxon>Glossata</taxon>
        <taxon>Ditrysia</taxon>
        <taxon>Tineoidea</taxon>
        <taxon>Psychidae</taxon>
        <taxon>Oiketicinae</taxon>
        <taxon>Eumeta</taxon>
    </lineage>
</organism>
<name>A0A4C1X8C7_EUMVA</name>
<dbReference type="EMBL" id="BGZK01000740">
    <property type="protein sequence ID" value="GBP58609.1"/>
    <property type="molecule type" value="Genomic_DNA"/>
</dbReference>
<proteinExistence type="predicted"/>
<evidence type="ECO:0000313" key="1">
    <source>
        <dbReference type="EMBL" id="GBP58609.1"/>
    </source>
</evidence>
<sequence length="107" mass="12560">MDWLDRRHHNLIEYRREVILYVVVFRPVRRVPVIDFTTTSIIPLLLHLIRTREASNALVTPLGLLVSIEMTDYSQPSSVHATELTKIKKGPFHNSFQIYSRQKVTFK</sequence>
<dbReference type="AlphaFoldDB" id="A0A4C1X8C7"/>
<accession>A0A4C1X8C7</accession>
<keyword evidence="2" id="KW-1185">Reference proteome</keyword>
<reference evidence="1 2" key="1">
    <citation type="journal article" date="2019" name="Commun. Biol.">
        <title>The bagworm genome reveals a unique fibroin gene that provides high tensile strength.</title>
        <authorList>
            <person name="Kono N."/>
            <person name="Nakamura H."/>
            <person name="Ohtoshi R."/>
            <person name="Tomita M."/>
            <person name="Numata K."/>
            <person name="Arakawa K."/>
        </authorList>
    </citation>
    <scope>NUCLEOTIDE SEQUENCE [LARGE SCALE GENOMIC DNA]</scope>
</reference>